<evidence type="ECO:0008006" key="4">
    <source>
        <dbReference type="Google" id="ProtNLM"/>
    </source>
</evidence>
<name>A0ABW4ECN4_9RHOB</name>
<keyword evidence="3" id="KW-1185">Reference proteome</keyword>
<dbReference type="EMBL" id="JBHUDD010000041">
    <property type="protein sequence ID" value="MFD1508842.1"/>
    <property type="molecule type" value="Genomic_DNA"/>
</dbReference>
<sequence>MIGLVKRFWQDDRGAVTVDWLVLTSGVVALAVLAYVGAKEQTILFSASVGDKIAAEADN</sequence>
<feature type="transmembrane region" description="Helical" evidence="1">
    <location>
        <begin position="20"/>
        <end position="38"/>
    </location>
</feature>
<keyword evidence="1" id="KW-0812">Transmembrane</keyword>
<dbReference type="Proteomes" id="UP001597186">
    <property type="component" value="Unassembled WGS sequence"/>
</dbReference>
<comment type="caution">
    <text evidence="2">The sequence shown here is derived from an EMBL/GenBank/DDBJ whole genome shotgun (WGS) entry which is preliminary data.</text>
</comment>
<proteinExistence type="predicted"/>
<keyword evidence="1" id="KW-0472">Membrane</keyword>
<evidence type="ECO:0000313" key="2">
    <source>
        <dbReference type="EMBL" id="MFD1508842.1"/>
    </source>
</evidence>
<organism evidence="2 3">
    <name type="scientific">Lacimonas salitolerans</name>
    <dbReference type="NCBI Taxonomy" id="1323750"/>
    <lineage>
        <taxon>Bacteria</taxon>
        <taxon>Pseudomonadati</taxon>
        <taxon>Pseudomonadota</taxon>
        <taxon>Alphaproteobacteria</taxon>
        <taxon>Rhodobacterales</taxon>
        <taxon>Paracoccaceae</taxon>
        <taxon>Lacimonas</taxon>
    </lineage>
</organism>
<evidence type="ECO:0000313" key="3">
    <source>
        <dbReference type="Proteomes" id="UP001597186"/>
    </source>
</evidence>
<reference evidence="3" key="1">
    <citation type="journal article" date="2019" name="Int. J. Syst. Evol. Microbiol.">
        <title>The Global Catalogue of Microorganisms (GCM) 10K type strain sequencing project: providing services to taxonomists for standard genome sequencing and annotation.</title>
        <authorList>
            <consortium name="The Broad Institute Genomics Platform"/>
            <consortium name="The Broad Institute Genome Sequencing Center for Infectious Disease"/>
            <person name="Wu L."/>
            <person name="Ma J."/>
        </authorList>
    </citation>
    <scope>NUCLEOTIDE SEQUENCE [LARGE SCALE GENOMIC DNA]</scope>
    <source>
        <strain evidence="3">CGMCC 1.12477</strain>
    </source>
</reference>
<protein>
    <recommendedName>
        <fullName evidence="4">Flp pilus assembly protein, pilin Flp</fullName>
    </recommendedName>
</protein>
<gene>
    <name evidence="2" type="ORF">ACFTOW_05455</name>
</gene>
<evidence type="ECO:0000256" key="1">
    <source>
        <dbReference type="SAM" id="Phobius"/>
    </source>
</evidence>
<dbReference type="RefSeq" id="WP_379913867.1">
    <property type="nucleotide sequence ID" value="NZ_JBHUDD010000041.1"/>
</dbReference>
<keyword evidence="1" id="KW-1133">Transmembrane helix</keyword>
<accession>A0ABW4ECN4</accession>